<organism evidence="2 3">
    <name type="scientific">Phenylobacterium soli</name>
    <dbReference type="NCBI Taxonomy" id="2170551"/>
    <lineage>
        <taxon>Bacteria</taxon>
        <taxon>Pseudomonadati</taxon>
        <taxon>Pseudomonadota</taxon>
        <taxon>Alphaproteobacteria</taxon>
        <taxon>Caulobacterales</taxon>
        <taxon>Caulobacteraceae</taxon>
        <taxon>Phenylobacterium</taxon>
    </lineage>
</organism>
<dbReference type="RefSeq" id="WP_111530054.1">
    <property type="nucleotide sequence ID" value="NZ_JBHRSG010000004.1"/>
</dbReference>
<dbReference type="Pfam" id="PF13524">
    <property type="entry name" value="Glyco_trans_1_2"/>
    <property type="match status" value="1"/>
</dbReference>
<dbReference type="OrthoDB" id="9774625at2"/>
<dbReference type="GO" id="GO:0016740">
    <property type="term" value="F:transferase activity"/>
    <property type="evidence" value="ECO:0007669"/>
    <property type="project" value="UniProtKB-KW"/>
</dbReference>
<keyword evidence="2" id="KW-0808">Transferase</keyword>
<protein>
    <submittedName>
        <fullName evidence="2">Glycosyltransferase</fullName>
    </submittedName>
</protein>
<feature type="domain" description="Spore protein YkvP/CgeB glycosyl transferase-like" evidence="1">
    <location>
        <begin position="202"/>
        <end position="346"/>
    </location>
</feature>
<dbReference type="AlphaFoldDB" id="A0A328AP06"/>
<evidence type="ECO:0000313" key="2">
    <source>
        <dbReference type="EMBL" id="RAK56307.1"/>
    </source>
</evidence>
<name>A0A328AP06_9CAUL</name>
<sequence length="363" mass="38872">MKLVVFGLTVSSSWGNGHATLWRGLIKALAAQQCEVTFFERDVPYYARHRDLLDLPAGELVLYADWADLAARALSEIRAADAVIVTSYCPDGPAAAALACEAARRAVFYDMDTPVTLARLAAGEGVDYLPAEGLSAFDLVLSYTGGEALVRLERELGARRALPLYGHVDPDAHRPGPPQPRFAADLSYLGTYATDRQPTVAALFAEPARRRPDLRFLLGGSGYGEAFPWSDNIFFLDHVAPPEHGAFFASSSLTLNATRRDMADLGYCPSGRLFEAAACGAPILTDVWEGLDLFFEPGREILTARTTDDALAALDLAPADLAAVAAAARERTLDEHTSARRAGQLIGYLSASSPAAAGDLQEA</sequence>
<proteinExistence type="predicted"/>
<dbReference type="InterPro" id="IPR055259">
    <property type="entry name" value="YkvP/CgeB_Glyco_trans-like"/>
</dbReference>
<dbReference type="Proteomes" id="UP000249254">
    <property type="component" value="Unassembled WGS sequence"/>
</dbReference>
<evidence type="ECO:0000259" key="1">
    <source>
        <dbReference type="Pfam" id="PF13524"/>
    </source>
</evidence>
<dbReference type="EMBL" id="QFYQ01000001">
    <property type="protein sequence ID" value="RAK56307.1"/>
    <property type="molecule type" value="Genomic_DNA"/>
</dbReference>
<accession>A0A328AP06</accession>
<dbReference type="Gene3D" id="3.40.50.2000">
    <property type="entry name" value="Glycogen Phosphorylase B"/>
    <property type="match status" value="2"/>
</dbReference>
<comment type="caution">
    <text evidence="2">The sequence shown here is derived from an EMBL/GenBank/DDBJ whole genome shotgun (WGS) entry which is preliminary data.</text>
</comment>
<gene>
    <name evidence="2" type="ORF">DJ017_10920</name>
</gene>
<dbReference type="SUPFAM" id="SSF53756">
    <property type="entry name" value="UDP-Glycosyltransferase/glycogen phosphorylase"/>
    <property type="match status" value="1"/>
</dbReference>
<evidence type="ECO:0000313" key="3">
    <source>
        <dbReference type="Proteomes" id="UP000249254"/>
    </source>
</evidence>
<reference evidence="3" key="1">
    <citation type="submission" date="2018-05" db="EMBL/GenBank/DDBJ databases">
        <authorList>
            <person name="Li X."/>
        </authorList>
    </citation>
    <scope>NUCLEOTIDE SEQUENCE [LARGE SCALE GENOMIC DNA]</scope>
    <source>
        <strain evidence="3">LX32</strain>
    </source>
</reference>
<keyword evidence="3" id="KW-1185">Reference proteome</keyword>